<accession>A0AB39KY54</accession>
<organism evidence="1">
    <name type="scientific">Caulobacter sp. 73W</name>
    <dbReference type="NCBI Taxonomy" id="3161137"/>
    <lineage>
        <taxon>Bacteria</taxon>
        <taxon>Pseudomonadati</taxon>
        <taxon>Pseudomonadota</taxon>
        <taxon>Alphaproteobacteria</taxon>
        <taxon>Caulobacterales</taxon>
        <taxon>Caulobacteraceae</taxon>
        <taxon>Caulobacter</taxon>
    </lineage>
</organism>
<evidence type="ECO:0000313" key="1">
    <source>
        <dbReference type="EMBL" id="XDO98735.1"/>
    </source>
</evidence>
<dbReference type="EMBL" id="CP158375">
    <property type="protein sequence ID" value="XDO98735.1"/>
    <property type="molecule type" value="Genomic_DNA"/>
</dbReference>
<gene>
    <name evidence="1" type="ORF">ABOZ73_06415</name>
</gene>
<sequence length="99" mass="11065">METYLRSELQRLREEWSGLVDQAPPLPVFQWEALKELLLDHTHTPVHEMVVRGALAAVLKQAPFLTPELLLQNILVVAHSALDQDFAAGLDDAPEAPMT</sequence>
<protein>
    <submittedName>
        <fullName evidence="1">Uncharacterized protein</fullName>
    </submittedName>
</protein>
<dbReference type="AlphaFoldDB" id="A0AB39KY54"/>
<name>A0AB39KY54_9CAUL</name>
<reference evidence="1" key="1">
    <citation type="submission" date="2024-06" db="EMBL/GenBank/DDBJ databases">
        <title>Caulobacter inopinatus, sp. nov.</title>
        <authorList>
            <person name="Donachie S.P."/>
        </authorList>
    </citation>
    <scope>NUCLEOTIDE SEQUENCE</scope>
    <source>
        <strain evidence="1">73W</strain>
    </source>
</reference>
<proteinExistence type="predicted"/>
<dbReference type="RefSeq" id="WP_369062605.1">
    <property type="nucleotide sequence ID" value="NZ_CP158375.1"/>
</dbReference>